<evidence type="ECO:0000256" key="1">
    <source>
        <dbReference type="ARBA" id="ARBA00022679"/>
    </source>
</evidence>
<accession>A0A495VG56</accession>
<dbReference type="GO" id="GO:0032259">
    <property type="term" value="P:methylation"/>
    <property type="evidence" value="ECO:0007669"/>
    <property type="project" value="UniProtKB-KW"/>
</dbReference>
<dbReference type="Gene3D" id="3.40.50.150">
    <property type="entry name" value="Vaccinia Virus protein VP39"/>
    <property type="match status" value="1"/>
</dbReference>
<keyword evidence="1 2" id="KW-0808">Transferase</keyword>
<evidence type="ECO:0000313" key="3">
    <source>
        <dbReference type="Proteomes" id="UP000274556"/>
    </source>
</evidence>
<keyword evidence="2" id="KW-0489">Methyltransferase</keyword>
<dbReference type="AlphaFoldDB" id="A0A495VG56"/>
<organism evidence="2 3">
    <name type="scientific">Thiocapsa rosea</name>
    <dbReference type="NCBI Taxonomy" id="69360"/>
    <lineage>
        <taxon>Bacteria</taxon>
        <taxon>Pseudomonadati</taxon>
        <taxon>Pseudomonadota</taxon>
        <taxon>Gammaproteobacteria</taxon>
        <taxon>Chromatiales</taxon>
        <taxon>Chromatiaceae</taxon>
        <taxon>Thiocapsa</taxon>
    </lineage>
</organism>
<dbReference type="GO" id="GO:0008168">
    <property type="term" value="F:methyltransferase activity"/>
    <property type="evidence" value="ECO:0007669"/>
    <property type="project" value="UniProtKB-KW"/>
</dbReference>
<dbReference type="RefSeq" id="WP_120799402.1">
    <property type="nucleotide sequence ID" value="NZ_RBXL01000001.1"/>
</dbReference>
<dbReference type="PANTHER" id="PTHR43861:SF3">
    <property type="entry name" value="PUTATIVE (AFU_ORTHOLOGUE AFUA_2G14390)-RELATED"/>
    <property type="match status" value="1"/>
</dbReference>
<dbReference type="CDD" id="cd02440">
    <property type="entry name" value="AdoMet_MTases"/>
    <property type="match status" value="1"/>
</dbReference>
<dbReference type="Pfam" id="PF13489">
    <property type="entry name" value="Methyltransf_23"/>
    <property type="match status" value="1"/>
</dbReference>
<comment type="caution">
    <text evidence="2">The sequence shown here is derived from an EMBL/GenBank/DDBJ whole genome shotgun (WGS) entry which is preliminary data.</text>
</comment>
<reference evidence="2 3" key="1">
    <citation type="submission" date="2018-10" db="EMBL/GenBank/DDBJ databases">
        <title>Genomic Encyclopedia of Archaeal and Bacterial Type Strains, Phase II (KMG-II): from individual species to whole genera.</title>
        <authorList>
            <person name="Goeker M."/>
        </authorList>
    </citation>
    <scope>NUCLEOTIDE SEQUENCE [LARGE SCALE GENOMIC DNA]</scope>
    <source>
        <strain evidence="2 3">DSM 235</strain>
    </source>
</reference>
<protein>
    <submittedName>
        <fullName evidence="2">Methyltransferase family protein</fullName>
    </submittedName>
</protein>
<dbReference type="EMBL" id="RBXL01000001">
    <property type="protein sequence ID" value="RKT47425.1"/>
    <property type="molecule type" value="Genomic_DNA"/>
</dbReference>
<dbReference type="InterPro" id="IPR029063">
    <property type="entry name" value="SAM-dependent_MTases_sf"/>
</dbReference>
<dbReference type="OrthoDB" id="9773188at2"/>
<keyword evidence="3" id="KW-1185">Reference proteome</keyword>
<evidence type="ECO:0000313" key="2">
    <source>
        <dbReference type="EMBL" id="RKT47425.1"/>
    </source>
</evidence>
<dbReference type="SUPFAM" id="SSF53335">
    <property type="entry name" value="S-adenosyl-L-methionine-dependent methyltransferases"/>
    <property type="match status" value="1"/>
</dbReference>
<dbReference type="PANTHER" id="PTHR43861">
    <property type="entry name" value="TRANS-ACONITATE 2-METHYLTRANSFERASE-RELATED"/>
    <property type="match status" value="1"/>
</dbReference>
<name>A0A495VG56_9GAMM</name>
<sequence length="323" mass="36638">MMFIERVKCPTCGNSSKITLLSIPFSNPELLRWLNSYYRNRIPKGSLDGMDYILDQCAACGLIWQRQVGDDDLLNSLYEIWIEPKDSQIYNEGRRSVQQALAYVSEVVTVLSYLAINPKDANFLDFGMGWGHWCQVAKSFGCQVYGADLSESKMAQAHANGIPMIDPFFLDSETYFDLINTEQVFEHLANPHRILTGLVRKLKPNGLLKISVPNGTGMEKRVHRISWDVTPSSRPLLMPVQPLEHINCFHRKSLDIFAASVGLVPAKIPLKYEFRYAANMSSLKNAARGLLGITYKNRLYPTYRFYRRGGVDHPFGHPQRGDG</sequence>
<dbReference type="Proteomes" id="UP000274556">
    <property type="component" value="Unassembled WGS sequence"/>
</dbReference>
<proteinExistence type="predicted"/>
<gene>
    <name evidence="2" type="ORF">BDD21_5002</name>
</gene>